<keyword evidence="3" id="KW-1185">Reference proteome</keyword>
<name>A0A553N6W3_TIGCA</name>
<organism evidence="2 3">
    <name type="scientific">Tigriopus californicus</name>
    <name type="common">Marine copepod</name>
    <dbReference type="NCBI Taxonomy" id="6832"/>
    <lineage>
        <taxon>Eukaryota</taxon>
        <taxon>Metazoa</taxon>
        <taxon>Ecdysozoa</taxon>
        <taxon>Arthropoda</taxon>
        <taxon>Crustacea</taxon>
        <taxon>Multicrustacea</taxon>
        <taxon>Hexanauplia</taxon>
        <taxon>Copepoda</taxon>
        <taxon>Harpacticoida</taxon>
        <taxon>Harpacticidae</taxon>
        <taxon>Tigriopus</taxon>
    </lineage>
</organism>
<feature type="region of interest" description="Disordered" evidence="1">
    <location>
        <begin position="1382"/>
        <end position="1412"/>
    </location>
</feature>
<feature type="region of interest" description="Disordered" evidence="1">
    <location>
        <begin position="184"/>
        <end position="209"/>
    </location>
</feature>
<protein>
    <submittedName>
        <fullName evidence="2">Uncharacterized protein</fullName>
    </submittedName>
</protein>
<evidence type="ECO:0000256" key="1">
    <source>
        <dbReference type="SAM" id="MobiDB-lite"/>
    </source>
</evidence>
<dbReference type="OMA" id="CVVTSNC"/>
<evidence type="ECO:0000313" key="2">
    <source>
        <dbReference type="EMBL" id="TRY61179.1"/>
    </source>
</evidence>
<dbReference type="EMBL" id="VCGU01000459">
    <property type="protein sequence ID" value="TRY61179.1"/>
    <property type="molecule type" value="Genomic_DNA"/>
</dbReference>
<evidence type="ECO:0000313" key="3">
    <source>
        <dbReference type="Proteomes" id="UP000318571"/>
    </source>
</evidence>
<sequence>MEGTSSSSFSSSSPSSLLSTNTTTNTNTMQSMYYDTRRTKKKKKASVVTDLFAVLATANDEESSKVLETFSRQECPKNYEYCTKRHQCLSVLGCRTNLGVGDCPQDFEICDPIGQWCWKKDCQDVQEPCSVLCDKKLVCPRNPDGPAQCYEVIECQSECEEGVEEAFELPNRISTEEYYEYPEFPSRIKRQDDEQGTTESQNGEVSIDTKEMDACPPGTAFCSPQGLCLPECPTQEDQCPDGTIFCLETKSCQSDCPTDNEHKIIQCPEGSTYCLSNNRCSMNCEELAQESQEQCPPGLTFCLDIGGCSQLCHEGHGQEDPQDRSEVIECPSGMYFCLDRGLCLLDCNDEVVEIDQEGEETIVQCPSDMMFCMDRGLCSYDCTNDEILPVQLPLDDNFQCPLGMTFCLDRGQCLMDCNDVESGGNTNHDEVECPRGLTFCLDSGLCTTTCNEARPKKCPSGTIYCPKLNKCATHCTNHGATELDQNFIRCPSDTVFCLERGRCLSNCNEKNRPSTNTDDNNNIRECPQDMVFCLDQGMCVLECNSPQNETNSTNETHQCPIGMTLCSFQGMCSWNCSVPEIAPLNTSLEYICLGSTAFCRNTRRCESNCTAEFVICPSNQTFCNATKTCGADCSDFREVEEQCPMGQVFCLESGSCRKSIEDCSAPSNPNDILESCPTGTVFCLSQGGCIDECKDELQKCPDGTSYCMTTGLCGMDCPDEITGPRCPEGTDICNENESDAAGKDNPGASEGFIKCPPNTIYCLEAGECLTECKSPKNPLRPQCPLGMTLCMGTSECRSECSEQPTSPPDSRQIVSCPIGTHFCMEQMSCQVDCSDQSPSSPSPVQDEWQCPKGTSLCLDIGTCSADCDSQRHPIQLDVDYVCPPGTAYCLSQGLCTSSCQDDGEEEKEEEKQNEKPIRETTCPPGTTFCLESNQCLVNCIGESSLSGINSIFQCPPGMIYCLESQQCATDCRDDKNFGLEQDWAGRHSSYKPCPRGYIYCLAIDACVLGDCSVFESRHPNCTSNQYFCGITDDCLSMSEPCDQAFCPWGTVLCNGQCSRSCSFEDVGCPTPKSIETPKFTSCMVNHHCEAGYLCCKDSAWRHRHCVKTGSSNSTSLVSLPGAMALQQSCTAIALPRNAFLLPDNQQRNCSGLDSTDEPWKCPSDTLCCEGTCWGLPSYGRMGNSSSGDNEDEIRGPAKQECSGRDIYCPLLEKCLAFHQLNECSKSCPEGQNLCQNGTKTFKCSAVCSDEEAISRIWITSKATGTRNDSDPLSLKLLVEEYGDASNEWTEMVVISSDMGWEFRDSFSSSSTWQKLEKGSILSRESWLQYKAEKNLSSSGSLNTSESTLRKFKMKLEGSPNQRDWLVTLAQLELPLLPTGPILAGNSKSTHNSPKHGVNGEGRSDKDNDDHDSSVEKVYYAMKEDSREPVRLSDVFMVLEDPMTISILRREYQRCKA</sequence>
<proteinExistence type="predicted"/>
<reference evidence="2 3" key="1">
    <citation type="journal article" date="2018" name="Nat. Ecol. Evol.">
        <title>Genomic signatures of mitonuclear coevolution across populations of Tigriopus californicus.</title>
        <authorList>
            <person name="Barreto F.S."/>
            <person name="Watson E.T."/>
            <person name="Lima T.G."/>
            <person name="Willett C.S."/>
            <person name="Edmands S."/>
            <person name="Li W."/>
            <person name="Burton R.S."/>
        </authorList>
    </citation>
    <scope>NUCLEOTIDE SEQUENCE [LARGE SCALE GENOMIC DNA]</scope>
    <source>
        <strain evidence="2 3">San Diego</strain>
    </source>
</reference>
<accession>A0A553N6W3</accession>
<dbReference type="Proteomes" id="UP000318571">
    <property type="component" value="Chromosome 8"/>
</dbReference>
<feature type="region of interest" description="Disordered" evidence="1">
    <location>
        <begin position="1"/>
        <end position="24"/>
    </location>
</feature>
<comment type="caution">
    <text evidence="2">The sequence shown here is derived from an EMBL/GenBank/DDBJ whole genome shotgun (WGS) entry which is preliminary data.</text>
</comment>
<gene>
    <name evidence="2" type="ORF">TCAL_09160</name>
</gene>
<feature type="compositionally biased region" description="Basic and acidic residues" evidence="1">
    <location>
        <begin position="1401"/>
        <end position="1412"/>
    </location>
</feature>